<organism evidence="1 2">
    <name type="scientific">Oikopleura dioica</name>
    <name type="common">Tunicate</name>
    <dbReference type="NCBI Taxonomy" id="34765"/>
    <lineage>
        <taxon>Eukaryota</taxon>
        <taxon>Metazoa</taxon>
        <taxon>Chordata</taxon>
        <taxon>Tunicata</taxon>
        <taxon>Appendicularia</taxon>
        <taxon>Copelata</taxon>
        <taxon>Oikopleuridae</taxon>
        <taxon>Oikopleura</taxon>
    </lineage>
</organism>
<accession>A0ABN7SPM0</accession>
<protein>
    <submittedName>
        <fullName evidence="1">Oidioi.mRNA.OKI2018_I69.chr1.g1969.t1.cds</fullName>
    </submittedName>
</protein>
<keyword evidence="2" id="KW-1185">Reference proteome</keyword>
<reference evidence="1 2" key="1">
    <citation type="submission" date="2021-04" db="EMBL/GenBank/DDBJ databases">
        <authorList>
            <person name="Bliznina A."/>
        </authorList>
    </citation>
    <scope>NUCLEOTIDE SEQUENCE [LARGE SCALE GENOMIC DNA]</scope>
</reference>
<evidence type="ECO:0000313" key="2">
    <source>
        <dbReference type="Proteomes" id="UP001158576"/>
    </source>
</evidence>
<evidence type="ECO:0000313" key="1">
    <source>
        <dbReference type="EMBL" id="CAG5105259.1"/>
    </source>
</evidence>
<dbReference type="Proteomes" id="UP001158576">
    <property type="component" value="Chromosome 1"/>
</dbReference>
<name>A0ABN7SPM0_OIKDI</name>
<sequence>MSRLWMDQMYEDPVHTSFCIGASLHWCNRLMSKRDFLELITTILDPSVWVLDDDIEWKTQQFISISYLSMRLLDEIEDEIIRDIVINIAMDTNHPLSLIKSLSAQKVEMPLNGKLYFLKICSQIGCDNMYPSIRALLPKGIFLKLGKEFAMIEEQFIDRVIRLDRLLDTQLGNWSEETFEVIGDVIFKLILETVSLTTHGRTFKEYAKNPGRFGLLFALDFASRNEDEQFCLTCLENIESSSDLDDPLGYLVYLAVSMKMSYKPDGERLRRWAKKRIS</sequence>
<gene>
    <name evidence="1" type="ORF">OKIOD_LOCUS10734</name>
</gene>
<proteinExistence type="predicted"/>
<dbReference type="EMBL" id="OU015566">
    <property type="protein sequence ID" value="CAG5105259.1"/>
    <property type="molecule type" value="Genomic_DNA"/>
</dbReference>